<evidence type="ECO:0000256" key="6">
    <source>
        <dbReference type="ARBA" id="ARBA00023136"/>
    </source>
</evidence>
<protein>
    <submittedName>
        <fullName evidence="9">Sulfatase</fullName>
    </submittedName>
</protein>
<feature type="domain" description="Sulfatase N-terminal" evidence="8">
    <location>
        <begin position="251"/>
        <end position="533"/>
    </location>
</feature>
<sequence length="665" mass="75595">MKDLFKKIFSHPIYSCIFTAIFINLIIEILSRKTFSDFFSYVFKTPIVFLYNALIIMFTLSFSFLFRRRKFVFLIISVVWLGFGITNGIILNCRVTPFTATDFRMIKNGLEIASSYISPFFMVVIGIGLMALAIALTLIYIRGQKIKSSINYKKNVLAVISLGLLLFISTKTLISTNILADYFGNIAFAYLDYGFPYCFSNTLLNTGIKKPTNYSKETIANILNTEITEKDSILLASNNTVLTPKSNVDLPNIIMIQLESFFDPTLVKGLNFSQDPIPYFRELSNNYSSGYLNVPSVGAGTANTEFEVISGMSLDFFGPGEYPYKTILKDTTCESVNYTLKDNNYSTHAIHNNTGTFYDRDFVFSQLGFDTFTSLEYMEKLDTTPTGWSKDYVLTNEILKTLNSTDNKDFIYTISVQGHGHYPSEPLLENPKITVTGLESEEDTNAFTYYVNQLYEMDNFIQNLIDELSKLDEKVVLVMYGDHLPTLGLEDEDLLNNSVFQTEYVIWDNFNMAKEDKTLEAFQLTSSVLNRVGIDNGILNRYHNNSSNLSNYMEDLELLQYDMLYGEKYIYNGNNPFIATELKMGIDTISVSNVFDENEQVFVSGENFTTFSKVYINDRKYETIYISPTLLRVDDLSLESNDSVTVHQVTKGGTSLSSSNEFIVN</sequence>
<feature type="transmembrane region" description="Helical" evidence="7">
    <location>
        <begin position="155"/>
        <end position="174"/>
    </location>
</feature>
<organism evidence="9 10">
    <name type="scientific">Clostridium disporicum</name>
    <dbReference type="NCBI Taxonomy" id="84024"/>
    <lineage>
        <taxon>Bacteria</taxon>
        <taxon>Bacillati</taxon>
        <taxon>Bacillota</taxon>
        <taxon>Clostridia</taxon>
        <taxon>Eubacteriales</taxon>
        <taxon>Clostridiaceae</taxon>
        <taxon>Clostridium</taxon>
    </lineage>
</organism>
<keyword evidence="3" id="KW-1003">Cell membrane</keyword>
<feature type="transmembrane region" description="Helical" evidence="7">
    <location>
        <begin position="12"/>
        <end position="31"/>
    </location>
</feature>
<keyword evidence="4 7" id="KW-0812">Transmembrane</keyword>
<dbReference type="AlphaFoldDB" id="A0A174D7I3"/>
<keyword evidence="5 7" id="KW-1133">Transmembrane helix</keyword>
<dbReference type="PANTHER" id="PTHR47371">
    <property type="entry name" value="LIPOTEICHOIC ACID SYNTHASE"/>
    <property type="match status" value="1"/>
</dbReference>
<dbReference type="Proteomes" id="UP000095594">
    <property type="component" value="Unassembled WGS sequence"/>
</dbReference>
<keyword evidence="6 7" id="KW-0472">Membrane</keyword>
<evidence type="ECO:0000256" key="1">
    <source>
        <dbReference type="ARBA" id="ARBA00004651"/>
    </source>
</evidence>
<evidence type="ECO:0000313" key="9">
    <source>
        <dbReference type="EMBL" id="CUO20249.1"/>
    </source>
</evidence>
<dbReference type="EMBL" id="CYZX01000006">
    <property type="protein sequence ID" value="CUO20249.1"/>
    <property type="molecule type" value="Genomic_DNA"/>
</dbReference>
<gene>
    <name evidence="9" type="ORF">ERS852471_01128</name>
</gene>
<evidence type="ECO:0000256" key="3">
    <source>
        <dbReference type="ARBA" id="ARBA00022475"/>
    </source>
</evidence>
<dbReference type="PANTHER" id="PTHR47371:SF3">
    <property type="entry name" value="PHOSPHOGLYCEROL TRANSFERASE I"/>
    <property type="match status" value="1"/>
</dbReference>
<dbReference type="CDD" id="cd16015">
    <property type="entry name" value="LTA_synthase"/>
    <property type="match status" value="1"/>
</dbReference>
<evidence type="ECO:0000256" key="2">
    <source>
        <dbReference type="ARBA" id="ARBA00004936"/>
    </source>
</evidence>
<dbReference type="OrthoDB" id="243547at2"/>
<dbReference type="InterPro" id="IPR000917">
    <property type="entry name" value="Sulfatase_N"/>
</dbReference>
<name>A0A174D7I3_9CLOT</name>
<comment type="subcellular location">
    <subcellularLocation>
        <location evidence="1">Cell membrane</location>
        <topology evidence="1">Multi-pass membrane protein</topology>
    </subcellularLocation>
</comment>
<evidence type="ECO:0000256" key="4">
    <source>
        <dbReference type="ARBA" id="ARBA00022692"/>
    </source>
</evidence>
<evidence type="ECO:0000313" key="10">
    <source>
        <dbReference type="Proteomes" id="UP000095594"/>
    </source>
</evidence>
<evidence type="ECO:0000256" key="5">
    <source>
        <dbReference type="ARBA" id="ARBA00022989"/>
    </source>
</evidence>
<accession>A0A174D7I3</accession>
<dbReference type="RefSeq" id="WP_055264647.1">
    <property type="nucleotide sequence ID" value="NZ_CABIXQ010000006.1"/>
</dbReference>
<feature type="transmembrane region" description="Helical" evidence="7">
    <location>
        <begin position="71"/>
        <end position="91"/>
    </location>
</feature>
<dbReference type="GO" id="GO:0005886">
    <property type="term" value="C:plasma membrane"/>
    <property type="evidence" value="ECO:0007669"/>
    <property type="project" value="UniProtKB-SubCell"/>
</dbReference>
<dbReference type="InterPro" id="IPR017850">
    <property type="entry name" value="Alkaline_phosphatase_core_sf"/>
</dbReference>
<dbReference type="Gene3D" id="3.40.720.10">
    <property type="entry name" value="Alkaline Phosphatase, subunit A"/>
    <property type="match status" value="1"/>
</dbReference>
<proteinExistence type="predicted"/>
<evidence type="ECO:0000256" key="7">
    <source>
        <dbReference type="SAM" id="Phobius"/>
    </source>
</evidence>
<reference evidence="9 10" key="1">
    <citation type="submission" date="2015-09" db="EMBL/GenBank/DDBJ databases">
        <authorList>
            <consortium name="Pathogen Informatics"/>
        </authorList>
    </citation>
    <scope>NUCLEOTIDE SEQUENCE [LARGE SCALE GENOMIC DNA]</scope>
    <source>
        <strain evidence="9 10">2789STDY5834856</strain>
    </source>
</reference>
<evidence type="ECO:0000259" key="8">
    <source>
        <dbReference type="Pfam" id="PF00884"/>
    </source>
</evidence>
<dbReference type="Pfam" id="PF00884">
    <property type="entry name" value="Sulfatase"/>
    <property type="match status" value="1"/>
</dbReference>
<feature type="transmembrane region" description="Helical" evidence="7">
    <location>
        <begin position="43"/>
        <end position="64"/>
    </location>
</feature>
<feature type="transmembrane region" description="Helical" evidence="7">
    <location>
        <begin position="120"/>
        <end position="143"/>
    </location>
</feature>
<dbReference type="InterPro" id="IPR050448">
    <property type="entry name" value="OpgB/LTA_synthase_biosynth"/>
</dbReference>
<dbReference type="SUPFAM" id="SSF53649">
    <property type="entry name" value="Alkaline phosphatase-like"/>
    <property type="match status" value="1"/>
</dbReference>
<comment type="pathway">
    <text evidence="2">Cell wall biogenesis; lipoteichoic acid biosynthesis.</text>
</comment>